<organism evidence="2 3">
    <name type="scientific">Parathielavia appendiculata</name>
    <dbReference type="NCBI Taxonomy" id="2587402"/>
    <lineage>
        <taxon>Eukaryota</taxon>
        <taxon>Fungi</taxon>
        <taxon>Dikarya</taxon>
        <taxon>Ascomycota</taxon>
        <taxon>Pezizomycotina</taxon>
        <taxon>Sordariomycetes</taxon>
        <taxon>Sordariomycetidae</taxon>
        <taxon>Sordariales</taxon>
        <taxon>Chaetomiaceae</taxon>
        <taxon>Parathielavia</taxon>
    </lineage>
</organism>
<comment type="caution">
    <text evidence="2">The sequence shown here is derived from an EMBL/GenBank/DDBJ whole genome shotgun (WGS) entry which is preliminary data.</text>
</comment>
<keyword evidence="3" id="KW-1185">Reference proteome</keyword>
<dbReference type="Proteomes" id="UP001302602">
    <property type="component" value="Unassembled WGS sequence"/>
</dbReference>
<dbReference type="RefSeq" id="XP_062648526.1">
    <property type="nucleotide sequence ID" value="XM_062786866.1"/>
</dbReference>
<proteinExistence type="predicted"/>
<evidence type="ECO:0000313" key="2">
    <source>
        <dbReference type="EMBL" id="KAK4124755.1"/>
    </source>
</evidence>
<reference evidence="2" key="1">
    <citation type="journal article" date="2023" name="Mol. Phylogenet. Evol.">
        <title>Genome-scale phylogeny and comparative genomics of the fungal order Sordariales.</title>
        <authorList>
            <person name="Hensen N."/>
            <person name="Bonometti L."/>
            <person name="Westerberg I."/>
            <person name="Brannstrom I.O."/>
            <person name="Guillou S."/>
            <person name="Cros-Aarteil S."/>
            <person name="Calhoun S."/>
            <person name="Haridas S."/>
            <person name="Kuo A."/>
            <person name="Mondo S."/>
            <person name="Pangilinan J."/>
            <person name="Riley R."/>
            <person name="LaButti K."/>
            <person name="Andreopoulos B."/>
            <person name="Lipzen A."/>
            <person name="Chen C."/>
            <person name="Yan M."/>
            <person name="Daum C."/>
            <person name="Ng V."/>
            <person name="Clum A."/>
            <person name="Steindorff A."/>
            <person name="Ohm R.A."/>
            <person name="Martin F."/>
            <person name="Silar P."/>
            <person name="Natvig D.O."/>
            <person name="Lalanne C."/>
            <person name="Gautier V."/>
            <person name="Ament-Velasquez S.L."/>
            <person name="Kruys A."/>
            <person name="Hutchinson M.I."/>
            <person name="Powell A.J."/>
            <person name="Barry K."/>
            <person name="Miller A.N."/>
            <person name="Grigoriev I.V."/>
            <person name="Debuchy R."/>
            <person name="Gladieux P."/>
            <person name="Hiltunen Thoren M."/>
            <person name="Johannesson H."/>
        </authorList>
    </citation>
    <scope>NUCLEOTIDE SEQUENCE</scope>
    <source>
        <strain evidence="2">CBS 731.68</strain>
    </source>
</reference>
<sequence length="115" mass="12325">MSPLLDLSLSAPAASGILSPGNRPILLLSCVRLRVHIHVVRMDPDTMPRWRLAVAGSMQHHSIAQDSIVVSSKTSERTPPLLKLPIEGGLNVLSSNTTQVRRGPSSPSSDTTHCT</sequence>
<gene>
    <name evidence="2" type="ORF">N657DRAFT_331855</name>
</gene>
<feature type="region of interest" description="Disordered" evidence="1">
    <location>
        <begin position="94"/>
        <end position="115"/>
    </location>
</feature>
<evidence type="ECO:0000256" key="1">
    <source>
        <dbReference type="SAM" id="MobiDB-lite"/>
    </source>
</evidence>
<evidence type="ECO:0000313" key="3">
    <source>
        <dbReference type="Proteomes" id="UP001302602"/>
    </source>
</evidence>
<dbReference type="EMBL" id="MU853226">
    <property type="protein sequence ID" value="KAK4124755.1"/>
    <property type="molecule type" value="Genomic_DNA"/>
</dbReference>
<dbReference type="GeneID" id="87823636"/>
<name>A0AAN6U1M0_9PEZI</name>
<dbReference type="AlphaFoldDB" id="A0AAN6U1M0"/>
<accession>A0AAN6U1M0</accession>
<protein>
    <submittedName>
        <fullName evidence="2">Uncharacterized protein</fullName>
    </submittedName>
</protein>
<reference evidence="2" key="2">
    <citation type="submission" date="2023-05" db="EMBL/GenBank/DDBJ databases">
        <authorList>
            <consortium name="Lawrence Berkeley National Laboratory"/>
            <person name="Steindorff A."/>
            <person name="Hensen N."/>
            <person name="Bonometti L."/>
            <person name="Westerberg I."/>
            <person name="Brannstrom I.O."/>
            <person name="Guillou S."/>
            <person name="Cros-Aarteil S."/>
            <person name="Calhoun S."/>
            <person name="Haridas S."/>
            <person name="Kuo A."/>
            <person name="Mondo S."/>
            <person name="Pangilinan J."/>
            <person name="Riley R."/>
            <person name="Labutti K."/>
            <person name="Andreopoulos B."/>
            <person name="Lipzen A."/>
            <person name="Chen C."/>
            <person name="Yanf M."/>
            <person name="Daum C."/>
            <person name="Ng V."/>
            <person name="Clum A."/>
            <person name="Ohm R."/>
            <person name="Martin F."/>
            <person name="Silar P."/>
            <person name="Natvig D."/>
            <person name="Lalanne C."/>
            <person name="Gautier V."/>
            <person name="Ament-Velasquez S.L."/>
            <person name="Kruys A."/>
            <person name="Hutchinson M.I."/>
            <person name="Powell A.J."/>
            <person name="Barry K."/>
            <person name="Miller A.N."/>
            <person name="Grigoriev I.V."/>
            <person name="Debuchy R."/>
            <person name="Gladieux P."/>
            <person name="Thoren M.H."/>
            <person name="Johannesson H."/>
        </authorList>
    </citation>
    <scope>NUCLEOTIDE SEQUENCE</scope>
    <source>
        <strain evidence="2">CBS 731.68</strain>
    </source>
</reference>